<feature type="domain" description="Tyr recombinase" evidence="6">
    <location>
        <begin position="187"/>
        <end position="372"/>
    </location>
</feature>
<sequence length="440" mass="51830">MDTARGKRKNNKLAEKPKLPTGLYWRKDSRYIWMTITNEDGKRVQFSTKCSNKKDALKVYESSQKAILEEKFGLRKTDRSEVVYFKELTAKYKEYAEGRYEDYDRLRKYIYTQLEAAFGEKKLKDIKLSDLEMFQSSCRKRGLKNSTIEKKINVFMHMLRKAVDWEFLDNNTLIKLRKLDRYEDDSARLRFISVAEAEKLIQNCDLHLQPIVITALCTGMRKREILNLCWSPHMITMKYGKTKRLPYVDLEQGFIFVETQSSKNKRMRQIPISEKLWRILSNMVQVEGIPYLFFNRLTGAPYKNVPRSFTAAVARTKLVDFRFHDLRHTFASQLVIHGVDLNRVRELLGHADMKMTMRYAHLAPNNLRGPVDWLGSQFKNLNRHELPHRAERPEVPAYALIQVDPSLETRKSEATMRRSFDIPYLDYEVPGDTEVDQTKE</sequence>
<dbReference type="InterPro" id="IPR044068">
    <property type="entry name" value="CB"/>
</dbReference>
<keyword evidence="3 5" id="KW-0238">DNA-binding</keyword>
<evidence type="ECO:0000259" key="7">
    <source>
        <dbReference type="PROSITE" id="PS51900"/>
    </source>
</evidence>
<protein>
    <submittedName>
        <fullName evidence="8">Phage integrase</fullName>
    </submittedName>
</protein>
<evidence type="ECO:0000313" key="9">
    <source>
        <dbReference type="Proteomes" id="UP000515472"/>
    </source>
</evidence>
<dbReference type="KEGG" id="gbn:GEOBRER4_15650"/>
<dbReference type="Gene3D" id="1.10.443.10">
    <property type="entry name" value="Intergrase catalytic core"/>
    <property type="match status" value="1"/>
</dbReference>
<evidence type="ECO:0000256" key="1">
    <source>
        <dbReference type="ARBA" id="ARBA00008857"/>
    </source>
</evidence>
<accession>A0A6S6M629</accession>
<proteinExistence type="inferred from homology"/>
<evidence type="ECO:0000256" key="3">
    <source>
        <dbReference type="ARBA" id="ARBA00023125"/>
    </source>
</evidence>
<keyword evidence="2" id="KW-0229">DNA integration</keyword>
<dbReference type="Gene3D" id="1.10.150.130">
    <property type="match status" value="1"/>
</dbReference>
<dbReference type="Proteomes" id="UP000515472">
    <property type="component" value="Chromosome"/>
</dbReference>
<dbReference type="Pfam" id="PF00589">
    <property type="entry name" value="Phage_integrase"/>
    <property type="match status" value="1"/>
</dbReference>
<name>A0A6S6M629_9BACT</name>
<dbReference type="InterPro" id="IPR010998">
    <property type="entry name" value="Integrase_recombinase_N"/>
</dbReference>
<reference evidence="8 9" key="1">
    <citation type="submission" date="2020-06" db="EMBL/GenBank/DDBJ databases">
        <title>Interaction of electrochemicaly active bacteria, Geobacter bremensis R4 on different carbon anode.</title>
        <authorList>
            <person name="Meng L."/>
            <person name="Yoshida N."/>
        </authorList>
    </citation>
    <scope>NUCLEOTIDE SEQUENCE [LARGE SCALE GENOMIC DNA]</scope>
    <source>
        <strain evidence="8 9">R4</strain>
    </source>
</reference>
<dbReference type="RefSeq" id="WP_185244940.1">
    <property type="nucleotide sequence ID" value="NZ_AP023213.1"/>
</dbReference>
<dbReference type="EMBL" id="AP023213">
    <property type="protein sequence ID" value="BCG46815.1"/>
    <property type="molecule type" value="Genomic_DNA"/>
</dbReference>
<dbReference type="InterPro" id="IPR002104">
    <property type="entry name" value="Integrase_catalytic"/>
</dbReference>
<evidence type="ECO:0000256" key="2">
    <source>
        <dbReference type="ARBA" id="ARBA00022908"/>
    </source>
</evidence>
<organism evidence="8 9">
    <name type="scientific">Citrifermentans bremense</name>
    <dbReference type="NCBI Taxonomy" id="60035"/>
    <lineage>
        <taxon>Bacteria</taxon>
        <taxon>Pseudomonadati</taxon>
        <taxon>Thermodesulfobacteriota</taxon>
        <taxon>Desulfuromonadia</taxon>
        <taxon>Geobacterales</taxon>
        <taxon>Geobacteraceae</taxon>
        <taxon>Citrifermentans</taxon>
    </lineage>
</organism>
<feature type="domain" description="Core-binding (CB)" evidence="7">
    <location>
        <begin position="83"/>
        <end position="163"/>
    </location>
</feature>
<keyword evidence="9" id="KW-1185">Reference proteome</keyword>
<evidence type="ECO:0000256" key="4">
    <source>
        <dbReference type="ARBA" id="ARBA00023172"/>
    </source>
</evidence>
<dbReference type="InterPro" id="IPR011010">
    <property type="entry name" value="DNA_brk_join_enz"/>
</dbReference>
<dbReference type="InterPro" id="IPR050090">
    <property type="entry name" value="Tyrosine_recombinase_XerCD"/>
</dbReference>
<dbReference type="SUPFAM" id="SSF56349">
    <property type="entry name" value="DNA breaking-rejoining enzymes"/>
    <property type="match status" value="1"/>
</dbReference>
<dbReference type="GO" id="GO:0003677">
    <property type="term" value="F:DNA binding"/>
    <property type="evidence" value="ECO:0007669"/>
    <property type="project" value="UniProtKB-UniRule"/>
</dbReference>
<dbReference type="CDD" id="cd00796">
    <property type="entry name" value="INT_Rci_Hp1_C"/>
    <property type="match status" value="1"/>
</dbReference>
<evidence type="ECO:0000256" key="5">
    <source>
        <dbReference type="PROSITE-ProRule" id="PRU01248"/>
    </source>
</evidence>
<gene>
    <name evidence="8" type="ORF">GEOBRER4_n1629</name>
</gene>
<comment type="similarity">
    <text evidence="1">Belongs to the 'phage' integrase family.</text>
</comment>
<dbReference type="PROSITE" id="PS51898">
    <property type="entry name" value="TYR_RECOMBINASE"/>
    <property type="match status" value="1"/>
</dbReference>
<dbReference type="GO" id="GO:0006310">
    <property type="term" value="P:DNA recombination"/>
    <property type="evidence" value="ECO:0007669"/>
    <property type="project" value="UniProtKB-KW"/>
</dbReference>
<dbReference type="PROSITE" id="PS51900">
    <property type="entry name" value="CB"/>
    <property type="match status" value="1"/>
</dbReference>
<dbReference type="PANTHER" id="PTHR30349:SF64">
    <property type="entry name" value="PROPHAGE INTEGRASE INTD-RELATED"/>
    <property type="match status" value="1"/>
</dbReference>
<dbReference type="AlphaFoldDB" id="A0A6S6M629"/>
<evidence type="ECO:0000313" key="8">
    <source>
        <dbReference type="EMBL" id="BCG46815.1"/>
    </source>
</evidence>
<dbReference type="InterPro" id="IPR013762">
    <property type="entry name" value="Integrase-like_cat_sf"/>
</dbReference>
<keyword evidence="4" id="KW-0233">DNA recombination</keyword>
<dbReference type="GO" id="GO:0015074">
    <property type="term" value="P:DNA integration"/>
    <property type="evidence" value="ECO:0007669"/>
    <property type="project" value="UniProtKB-KW"/>
</dbReference>
<evidence type="ECO:0000259" key="6">
    <source>
        <dbReference type="PROSITE" id="PS51898"/>
    </source>
</evidence>
<dbReference type="PANTHER" id="PTHR30349">
    <property type="entry name" value="PHAGE INTEGRASE-RELATED"/>
    <property type="match status" value="1"/>
</dbReference>